<name>A0A9D4WXR8_PEA</name>
<dbReference type="InterPro" id="IPR016024">
    <property type="entry name" value="ARM-type_fold"/>
</dbReference>
<dbReference type="InterPro" id="IPR011989">
    <property type="entry name" value="ARM-like"/>
</dbReference>
<dbReference type="EMBL" id="JAMSHJ010000005">
    <property type="protein sequence ID" value="KAI5409727.1"/>
    <property type="molecule type" value="Genomic_DNA"/>
</dbReference>
<dbReference type="InterPro" id="IPR028103">
    <property type="entry name" value="Spatacsin"/>
</dbReference>
<evidence type="ECO:0000313" key="7">
    <source>
        <dbReference type="EMBL" id="KAI5409727.1"/>
    </source>
</evidence>
<reference evidence="7 8" key="1">
    <citation type="journal article" date="2022" name="Nat. Genet.">
        <title>Improved pea reference genome and pan-genome highlight genomic features and evolutionary characteristics.</title>
        <authorList>
            <person name="Yang T."/>
            <person name="Liu R."/>
            <person name="Luo Y."/>
            <person name="Hu S."/>
            <person name="Wang D."/>
            <person name="Wang C."/>
            <person name="Pandey M.K."/>
            <person name="Ge S."/>
            <person name="Xu Q."/>
            <person name="Li N."/>
            <person name="Li G."/>
            <person name="Huang Y."/>
            <person name="Saxena R.K."/>
            <person name="Ji Y."/>
            <person name="Li M."/>
            <person name="Yan X."/>
            <person name="He Y."/>
            <person name="Liu Y."/>
            <person name="Wang X."/>
            <person name="Xiang C."/>
            <person name="Varshney R.K."/>
            <person name="Ding H."/>
            <person name="Gao S."/>
            <person name="Zong X."/>
        </authorList>
    </citation>
    <scope>NUCLEOTIDE SEQUENCE [LARGE SCALE GENOMIC DNA]</scope>
    <source>
        <strain evidence="7 8">cv. Zhongwan 6</strain>
    </source>
</reference>
<evidence type="ECO:0000256" key="5">
    <source>
        <dbReference type="ARBA" id="ARBA00023242"/>
    </source>
</evidence>
<dbReference type="GO" id="GO:0015031">
    <property type="term" value="P:protein transport"/>
    <property type="evidence" value="ECO:0007669"/>
    <property type="project" value="UniProtKB-KW"/>
</dbReference>
<dbReference type="Gramene" id="Psat05G0525100-T1">
    <property type="protein sequence ID" value="KAI5409727.1"/>
    <property type="gene ID" value="KIW84_055251"/>
</dbReference>
<keyword evidence="8" id="KW-1185">Reference proteome</keyword>
<keyword evidence="5" id="KW-0539">Nucleus</keyword>
<comment type="subcellular location">
    <subcellularLocation>
        <location evidence="1">Nucleus</location>
    </subcellularLocation>
</comment>
<keyword evidence="4" id="KW-0653">Protein transport</keyword>
<dbReference type="GO" id="GO:0005737">
    <property type="term" value="C:cytoplasm"/>
    <property type="evidence" value="ECO:0007669"/>
    <property type="project" value="TreeGrafter"/>
</dbReference>
<evidence type="ECO:0000256" key="1">
    <source>
        <dbReference type="ARBA" id="ARBA00004123"/>
    </source>
</evidence>
<keyword evidence="3" id="KW-0813">Transport</keyword>
<gene>
    <name evidence="7" type="ORF">KIW84_055251</name>
</gene>
<dbReference type="AlphaFoldDB" id="A0A9D4WXR8"/>
<feature type="domain" description="Exportin-1 C-terminal" evidence="6">
    <location>
        <begin position="221"/>
        <end position="359"/>
    </location>
</feature>
<evidence type="ECO:0000256" key="4">
    <source>
        <dbReference type="ARBA" id="ARBA00022927"/>
    </source>
</evidence>
<protein>
    <recommendedName>
        <fullName evidence="6">Exportin-1 C-terminal domain-containing protein</fullName>
    </recommendedName>
</protein>
<dbReference type="SMART" id="SM01102">
    <property type="entry name" value="CRM1_C"/>
    <property type="match status" value="1"/>
</dbReference>
<evidence type="ECO:0000259" key="6">
    <source>
        <dbReference type="SMART" id="SM01102"/>
    </source>
</evidence>
<dbReference type="InterPro" id="IPR014877">
    <property type="entry name" value="XPO1_C_dom"/>
</dbReference>
<dbReference type="SUPFAM" id="SSF48371">
    <property type="entry name" value="ARM repeat"/>
    <property type="match status" value="1"/>
</dbReference>
<proteinExistence type="inferred from homology"/>
<dbReference type="PANTHER" id="PTHR13650">
    <property type="entry name" value="SPATACSIN"/>
    <property type="match status" value="1"/>
</dbReference>
<dbReference type="Proteomes" id="UP001058974">
    <property type="component" value="Chromosome 5"/>
</dbReference>
<accession>A0A9D4WXR8</accession>
<evidence type="ECO:0000313" key="8">
    <source>
        <dbReference type="Proteomes" id="UP001058974"/>
    </source>
</evidence>
<dbReference type="GO" id="GO:0005634">
    <property type="term" value="C:nucleus"/>
    <property type="evidence" value="ECO:0007669"/>
    <property type="project" value="UniProtKB-SubCell"/>
</dbReference>
<comment type="similarity">
    <text evidence="2">Belongs to the exportin family.</text>
</comment>
<dbReference type="Pfam" id="PF08767">
    <property type="entry name" value="CRM1_C"/>
    <property type="match status" value="1"/>
</dbReference>
<dbReference type="GO" id="GO:0005049">
    <property type="term" value="F:nuclear export signal receptor activity"/>
    <property type="evidence" value="ECO:0007669"/>
    <property type="project" value="InterPro"/>
</dbReference>
<organism evidence="7 8">
    <name type="scientific">Pisum sativum</name>
    <name type="common">Garden pea</name>
    <name type="synonym">Lathyrus oleraceus</name>
    <dbReference type="NCBI Taxonomy" id="3888"/>
    <lineage>
        <taxon>Eukaryota</taxon>
        <taxon>Viridiplantae</taxon>
        <taxon>Streptophyta</taxon>
        <taxon>Embryophyta</taxon>
        <taxon>Tracheophyta</taxon>
        <taxon>Spermatophyta</taxon>
        <taxon>Magnoliopsida</taxon>
        <taxon>eudicotyledons</taxon>
        <taxon>Gunneridae</taxon>
        <taxon>Pentapetalae</taxon>
        <taxon>rosids</taxon>
        <taxon>fabids</taxon>
        <taxon>Fabales</taxon>
        <taxon>Fabaceae</taxon>
        <taxon>Papilionoideae</taxon>
        <taxon>50 kb inversion clade</taxon>
        <taxon>NPAAA clade</taxon>
        <taxon>Hologalegina</taxon>
        <taxon>IRL clade</taxon>
        <taxon>Fabeae</taxon>
        <taxon>Lathyrus</taxon>
    </lineage>
</organism>
<evidence type="ECO:0000256" key="2">
    <source>
        <dbReference type="ARBA" id="ARBA00009466"/>
    </source>
</evidence>
<sequence length="527" mass="59433">MLSCSFRFAVVAFVNEIGTAVILQVSLEMKSGFPLASLAASKTVREIANRWFRWSSGNVPYSCRWLRDASFRVSVTCVLLTLHRRLLQLARVDAASWNSFGYLVHSNFLHLACMPSPTVLGCCVAAFAFHSLSNCYFIYLIWTYLLLVESDLATRVFRPQVKGNLVSTKRVGTPQVLGNYADHLLHLSSQETAKEYQQDALKYLLITEKSIGFYYSPQPQQAKKDSDMARLLFQKLISKIESYNQDMVASDAAEGIALVYVMPCIGFVGKVKPCSVIRLKASFFSFCYVAAIMHSRRNIAETGLNLLLEMLKKFQGSEFCNQFYRTYFTTIENEIFAVLTDAFHKYMKHETATLLESNAEQSCEQWFRRYNKDQNEDLLDSMRYFIEAAEVHSSIDAGNKTREDCAQASLLSLQIRMPDSQWLDGKHVVVGVTLAGLECSACVNKIKLCIRPVTTAKSKVENATPFRDDNNEDHCRNFTESETTTKTQDRATARSFIGRRVSCSFRSLKVSSAMCLSNNASLSSTEA</sequence>
<dbReference type="PANTHER" id="PTHR13650:SF0">
    <property type="entry name" value="SPATACSIN"/>
    <property type="match status" value="1"/>
</dbReference>
<dbReference type="Gene3D" id="1.25.10.10">
    <property type="entry name" value="Leucine-rich Repeat Variant"/>
    <property type="match status" value="1"/>
</dbReference>
<comment type="caution">
    <text evidence="7">The sequence shown here is derived from an EMBL/GenBank/DDBJ whole genome shotgun (WGS) entry which is preliminary data.</text>
</comment>
<evidence type="ECO:0000256" key="3">
    <source>
        <dbReference type="ARBA" id="ARBA00022448"/>
    </source>
</evidence>